<evidence type="ECO:0000256" key="3">
    <source>
        <dbReference type="ARBA" id="ARBA00022538"/>
    </source>
</evidence>
<feature type="transmembrane region" description="Helical" evidence="10">
    <location>
        <begin position="184"/>
        <end position="204"/>
    </location>
</feature>
<evidence type="ECO:0000313" key="15">
    <source>
        <dbReference type="Proteomes" id="UP000436088"/>
    </source>
</evidence>
<dbReference type="PANTHER" id="PTHR32468">
    <property type="entry name" value="CATION/H + ANTIPORTER"/>
    <property type="match status" value="1"/>
</dbReference>
<dbReference type="Gene3D" id="1.20.1530.20">
    <property type="match status" value="2"/>
</dbReference>
<organism evidence="14 15">
    <name type="scientific">Hibiscus syriacus</name>
    <name type="common">Rose of Sharon</name>
    <dbReference type="NCBI Taxonomy" id="106335"/>
    <lineage>
        <taxon>Eukaryota</taxon>
        <taxon>Viridiplantae</taxon>
        <taxon>Streptophyta</taxon>
        <taxon>Embryophyta</taxon>
        <taxon>Tracheophyta</taxon>
        <taxon>Spermatophyta</taxon>
        <taxon>Magnoliopsida</taxon>
        <taxon>eudicotyledons</taxon>
        <taxon>Gunneridae</taxon>
        <taxon>Pentapetalae</taxon>
        <taxon>rosids</taxon>
        <taxon>malvids</taxon>
        <taxon>Malvales</taxon>
        <taxon>Malvaceae</taxon>
        <taxon>Malvoideae</taxon>
        <taxon>Hibiscus</taxon>
    </lineage>
</organism>
<accession>A0A6A2XZK8</accession>
<comment type="subcellular location">
    <subcellularLocation>
        <location evidence="1">Membrane</location>
        <topology evidence="1">Multi-pass membrane protein</topology>
    </subcellularLocation>
</comment>
<dbReference type="InterPro" id="IPR006153">
    <property type="entry name" value="Cation/H_exchanger_TM"/>
</dbReference>
<keyword evidence="6 10" id="KW-1133">Transmembrane helix</keyword>
<feature type="domain" description="Cation/H(+) antiporter C-terminal" evidence="13">
    <location>
        <begin position="495"/>
        <end position="636"/>
    </location>
</feature>
<evidence type="ECO:0000256" key="6">
    <source>
        <dbReference type="ARBA" id="ARBA00022989"/>
    </source>
</evidence>
<evidence type="ECO:0000256" key="7">
    <source>
        <dbReference type="ARBA" id="ARBA00023065"/>
    </source>
</evidence>
<dbReference type="Pfam" id="PF23259">
    <property type="entry name" value="CHX17_C"/>
    <property type="match status" value="1"/>
</dbReference>
<proteinExistence type="inferred from homology"/>
<evidence type="ECO:0000259" key="11">
    <source>
        <dbReference type="Pfam" id="PF00999"/>
    </source>
</evidence>
<dbReference type="InterPro" id="IPR038770">
    <property type="entry name" value="Na+/solute_symporter_sf"/>
</dbReference>
<dbReference type="Pfam" id="PF00999">
    <property type="entry name" value="Na_H_Exchanger"/>
    <property type="match status" value="1"/>
</dbReference>
<evidence type="ECO:0000256" key="5">
    <source>
        <dbReference type="ARBA" id="ARBA00022958"/>
    </source>
</evidence>
<feature type="transmembrane region" description="Helical" evidence="10">
    <location>
        <begin position="46"/>
        <end position="69"/>
    </location>
</feature>
<keyword evidence="7" id="KW-0406">Ion transport</keyword>
<evidence type="ECO:0000256" key="4">
    <source>
        <dbReference type="ARBA" id="ARBA00022692"/>
    </source>
</evidence>
<dbReference type="Pfam" id="PF23256">
    <property type="entry name" value="CHX17_2nd"/>
    <property type="match status" value="1"/>
</dbReference>
<dbReference type="InterPro" id="IPR057290">
    <property type="entry name" value="CHX17_C"/>
</dbReference>
<evidence type="ECO:0000256" key="10">
    <source>
        <dbReference type="SAM" id="Phobius"/>
    </source>
</evidence>
<dbReference type="GO" id="GO:0012505">
    <property type="term" value="C:endomembrane system"/>
    <property type="evidence" value="ECO:0007669"/>
    <property type="project" value="TreeGrafter"/>
</dbReference>
<keyword evidence="5" id="KW-0630">Potassium</keyword>
<keyword evidence="8 10" id="KW-0472">Membrane</keyword>
<dbReference type="PANTHER" id="PTHR32468:SF17">
    <property type="entry name" value="CATION_H(+) ANTIPORTER 4"/>
    <property type="match status" value="1"/>
</dbReference>
<dbReference type="GO" id="GO:0006813">
    <property type="term" value="P:potassium ion transport"/>
    <property type="evidence" value="ECO:0007669"/>
    <property type="project" value="UniProtKB-KW"/>
</dbReference>
<keyword evidence="2" id="KW-0813">Transport</keyword>
<reference evidence="14" key="1">
    <citation type="submission" date="2019-09" db="EMBL/GenBank/DDBJ databases">
        <title>Draft genome information of white flower Hibiscus syriacus.</title>
        <authorList>
            <person name="Kim Y.-M."/>
        </authorList>
    </citation>
    <scope>NUCLEOTIDE SEQUENCE [LARGE SCALE GENOMIC DNA]</scope>
    <source>
        <strain evidence="14">YM2019G1</strain>
    </source>
</reference>
<evidence type="ECO:0000256" key="8">
    <source>
        <dbReference type="ARBA" id="ARBA00023136"/>
    </source>
</evidence>
<name>A0A6A2XZK8_HIBSY</name>
<keyword evidence="4 10" id="KW-0812">Transmembrane</keyword>
<evidence type="ECO:0000256" key="9">
    <source>
        <dbReference type="ARBA" id="ARBA00038341"/>
    </source>
</evidence>
<feature type="transmembrane region" description="Helical" evidence="10">
    <location>
        <begin position="287"/>
        <end position="309"/>
    </location>
</feature>
<dbReference type="EMBL" id="VEPZ02001732">
    <property type="protein sequence ID" value="KAE8660374.1"/>
    <property type="molecule type" value="Genomic_DNA"/>
</dbReference>
<comment type="similarity">
    <text evidence="9">Belongs to the monovalent cation:proton antiporter 2 (CPA2) transporter (TC 2.A.37) family. CHX (TC 2.A.37.4) subfamily.</text>
</comment>
<evidence type="ECO:0000259" key="12">
    <source>
        <dbReference type="Pfam" id="PF23256"/>
    </source>
</evidence>
<feature type="transmembrane region" description="Helical" evidence="10">
    <location>
        <begin position="225"/>
        <end position="250"/>
    </location>
</feature>
<protein>
    <recommendedName>
        <fullName evidence="16">Cation/H+ exchanger domain-containing protein</fullName>
    </recommendedName>
</protein>
<dbReference type="GO" id="GO:0015297">
    <property type="term" value="F:antiporter activity"/>
    <property type="evidence" value="ECO:0007669"/>
    <property type="project" value="InterPro"/>
</dbReference>
<comment type="caution">
    <text evidence="14">The sequence shown here is derived from an EMBL/GenBank/DDBJ whole genome shotgun (WGS) entry which is preliminary data.</text>
</comment>
<dbReference type="InterPro" id="IPR057291">
    <property type="entry name" value="CHX17_2nd"/>
</dbReference>
<dbReference type="Proteomes" id="UP000436088">
    <property type="component" value="Unassembled WGS sequence"/>
</dbReference>
<evidence type="ECO:0000256" key="2">
    <source>
        <dbReference type="ARBA" id="ARBA00022448"/>
    </source>
</evidence>
<sequence>MAEPVAPPHPLPHGNKTHEICLTFPLKVNSYGVWENLASPSEVFTYSLPLLEIQILLIFAVTHLIFVILKPLGVTFFASQMFAGMILGPAIMNRVGGFLGKVFTEEVYRVPGETAKLRLERFLAITVESLTAFSVVACLLSELKIVNSELGRLALSSTAISDLCSLIVVYFITLAKKWAVSRLVAIWLAGLKVLDVSFRVWLVYVTTSTMRVDLTEVFNKSPVGFSIIFPILAFLAKFISCFVASFWNMMTWRDSLALALIMSSKGVVELSYFSSFRDSKMISEKTFSKLSLFVLANATVIPILVKYLYDPVSKKYAAYQKSSLVHLKPNAELPILACIHRPEHVQPLIDVLEITCPTKQSPNFVYALHLIQLAGRDSPVFIAHHENGAVGSFEHIVAFNHYEQNNWGLVKVNAYTAISPPKLMHEDICNLVLDKQISFILLPFHIKWCIEGSVEAENSVIRNLNRNVLDRAPCSIGILVDRRRKPSLSRSSFYSICMLFMGGKDDREGLTLAKRMARDPRVKLTVIHLFSEKDRGNIDWDTMLDAEILKGIKNNEFSNITYIGEVSNNGPQTATIVRSVVDDFDLMIIGRHYGVDSVQTKGLTEWSEFPELGIMGDILSSPDLDSRVSVLVVQQHHHVIVGRH</sequence>
<evidence type="ECO:0000259" key="13">
    <source>
        <dbReference type="Pfam" id="PF23259"/>
    </source>
</evidence>
<evidence type="ECO:0008006" key="16">
    <source>
        <dbReference type="Google" id="ProtNLM"/>
    </source>
</evidence>
<evidence type="ECO:0000256" key="1">
    <source>
        <dbReference type="ARBA" id="ARBA00004141"/>
    </source>
</evidence>
<dbReference type="GO" id="GO:1902600">
    <property type="term" value="P:proton transmembrane transport"/>
    <property type="evidence" value="ECO:0007669"/>
    <property type="project" value="InterPro"/>
</dbReference>
<dbReference type="GO" id="GO:0006885">
    <property type="term" value="P:regulation of pH"/>
    <property type="evidence" value="ECO:0007669"/>
    <property type="project" value="TreeGrafter"/>
</dbReference>
<feature type="domain" description="Cation/H(+) antiporter central" evidence="12">
    <location>
        <begin position="365"/>
        <end position="482"/>
    </location>
</feature>
<keyword evidence="15" id="KW-1185">Reference proteome</keyword>
<evidence type="ECO:0000313" key="14">
    <source>
        <dbReference type="EMBL" id="KAE8660374.1"/>
    </source>
</evidence>
<dbReference type="GO" id="GO:0016020">
    <property type="term" value="C:membrane"/>
    <property type="evidence" value="ECO:0007669"/>
    <property type="project" value="UniProtKB-SubCell"/>
</dbReference>
<feature type="domain" description="Cation/H+ exchanger transmembrane" evidence="11">
    <location>
        <begin position="210"/>
        <end position="306"/>
    </location>
</feature>
<gene>
    <name evidence="14" type="ORF">F3Y22_tig00116954pilonHSYRG00256</name>
</gene>
<keyword evidence="3" id="KW-0633">Potassium transport</keyword>
<dbReference type="AlphaFoldDB" id="A0A6A2XZK8"/>
<dbReference type="InterPro" id="IPR050794">
    <property type="entry name" value="CPA2_transporter"/>
</dbReference>